<accession>A0ABQ7J237</accession>
<evidence type="ECO:0000259" key="2">
    <source>
        <dbReference type="Pfam" id="PF24086"/>
    </source>
</evidence>
<feature type="domain" description="DUF7371" evidence="2">
    <location>
        <begin position="694"/>
        <end position="898"/>
    </location>
</feature>
<comment type="caution">
    <text evidence="3">The sequence shown here is derived from an EMBL/GenBank/DDBJ whole genome shotgun (WGS) entry which is preliminary data.</text>
</comment>
<keyword evidence="1" id="KW-0732">Signal</keyword>
<dbReference type="InterPro" id="IPR055795">
    <property type="entry name" value="DUF7371"/>
</dbReference>
<sequence>MILNFLIAIWAICGTAVAAPQYGHIESTVTVYAPCSETPAPFPTAVASNRMAQIIADTSLPPFFATTFSTYSSVGFSESTRTIEASQPSRFTGSIETAAGVRQIPQSSSDVFSFIVVEGTTSWLNGQTPTSAPSQSFVVITSAITVVPVSIPPPPASTSASSSEVVVISTETVIPLPTTSSPASSSSYSLTKSSSSESVIISTETVIPLSTLPLTPSSSMTTETKSTSTDEPVILSTKASTPLPTTSQSSSPITIQPAPSSNVVITLTTTEITIVPLSTLLSTTTASSKSTFTSASAIISSQSSTNYASPNGTIISSTSTFASVTLPTAVISTSTLSFNLSSMASNLSTTANPLSSLSSVPSLTISRPDVSESSIKLVTPLPYTTPVPASWTTTPLPSGSPSEVLSSGGNSTGIWTVASAPSTILPIFIEPSPSLTASSSFNSVSSLATHTVFSPISVVSQSASGRIFTGIASNSGGWNSTSQTALESTFNTSTLVTTGSLTTLTGVRESQAATQTFNSVFATSTTSDSSFSMPTSISSSISLSRDTVSSTYTPTSSSTSTSGFTSIPSFNATFYTSSFSLPTSISSSNSLSKDTSLSTYTPTSSSDSTPSFTLTSGFNVTSYASSLSKSTSSSILIPVINATSTFQSSSLSTTASTSTFIPVIEGSSSVTFPNSTSSTSTSIISSATPTNCGERGDFVLTFDDVPTSSVFNASDTDVQPEPLFNPYHQFLFSDGFTVIPPPKRLPFFPSSKPLLLEFIPNFQANSSDRKTGANTADHIFSGQIRSGDEGLTGCFNFNLYGASLGCDSTGPSCDFTFTGYKYDEASQKTSQVTQQIIHVPACPELANCVLTTVDLEPSFRDLTHFLMNATVAGEPKLWWMDDLRLGWSDNSCAMGLCRQNAHVR</sequence>
<dbReference type="GeneID" id="62227011"/>
<evidence type="ECO:0000313" key="3">
    <source>
        <dbReference type="EMBL" id="KAF7940109.1"/>
    </source>
</evidence>
<reference evidence="3 4" key="1">
    <citation type="journal article" date="2020" name="Genome Biol. Evol.">
        <title>Comparative genomics of Sclerotiniaceae.</title>
        <authorList>
            <person name="Valero Jimenez C.A."/>
            <person name="Steentjes M."/>
            <person name="Scholten O.E."/>
            <person name="Van Kan J.A.L."/>
        </authorList>
    </citation>
    <scope>NUCLEOTIDE SEQUENCE [LARGE SCALE GENOMIC DNA]</scope>
    <source>
        <strain evidence="3 4">B1</strain>
    </source>
</reference>
<evidence type="ECO:0000256" key="1">
    <source>
        <dbReference type="SAM" id="SignalP"/>
    </source>
</evidence>
<dbReference type="Pfam" id="PF24086">
    <property type="entry name" value="DUF7371"/>
    <property type="match status" value="1"/>
</dbReference>
<dbReference type="Proteomes" id="UP000783213">
    <property type="component" value="Unassembled WGS sequence"/>
</dbReference>
<protein>
    <recommendedName>
        <fullName evidence="2">DUF7371 domain-containing protein</fullName>
    </recommendedName>
</protein>
<keyword evidence="4" id="KW-1185">Reference proteome</keyword>
<dbReference type="EMBL" id="RCSX01000001">
    <property type="protein sequence ID" value="KAF7940109.1"/>
    <property type="molecule type" value="Genomic_DNA"/>
</dbReference>
<feature type="signal peptide" evidence="1">
    <location>
        <begin position="1"/>
        <end position="18"/>
    </location>
</feature>
<organism evidence="3 4">
    <name type="scientific">Botrytis deweyae</name>
    <dbReference type="NCBI Taxonomy" id="2478750"/>
    <lineage>
        <taxon>Eukaryota</taxon>
        <taxon>Fungi</taxon>
        <taxon>Dikarya</taxon>
        <taxon>Ascomycota</taxon>
        <taxon>Pezizomycotina</taxon>
        <taxon>Leotiomycetes</taxon>
        <taxon>Helotiales</taxon>
        <taxon>Sclerotiniaceae</taxon>
        <taxon>Botrytis</taxon>
    </lineage>
</organism>
<proteinExistence type="predicted"/>
<name>A0ABQ7J237_9HELO</name>
<dbReference type="RefSeq" id="XP_038815531.1">
    <property type="nucleotide sequence ID" value="XM_038947854.1"/>
</dbReference>
<feature type="chain" id="PRO_5045403285" description="DUF7371 domain-containing protein" evidence="1">
    <location>
        <begin position="19"/>
        <end position="904"/>
    </location>
</feature>
<gene>
    <name evidence="3" type="ORF">EAE98_000236</name>
</gene>
<evidence type="ECO:0000313" key="4">
    <source>
        <dbReference type="Proteomes" id="UP000783213"/>
    </source>
</evidence>